<dbReference type="RefSeq" id="WP_062612765.1">
    <property type="nucleotide sequence ID" value="NZ_FCOX02000148.1"/>
</dbReference>
<proteinExistence type="predicted"/>
<dbReference type="EMBL" id="FCOX02000148">
    <property type="protein sequence ID" value="SAL06939.1"/>
    <property type="molecule type" value="Genomic_DNA"/>
</dbReference>
<evidence type="ECO:0000313" key="1">
    <source>
        <dbReference type="EMBL" id="SAL06939.1"/>
    </source>
</evidence>
<dbReference type="Proteomes" id="UP000071859">
    <property type="component" value="Unassembled WGS sequence"/>
</dbReference>
<accession>A0A158EJB1</accession>
<evidence type="ECO:0000313" key="2">
    <source>
        <dbReference type="Proteomes" id="UP000071859"/>
    </source>
</evidence>
<name>A0A158EJB1_9BURK</name>
<sequence>MEIEVQLASGEWISVSALDANVSPLPPSSPRAHPRQPEHVAQRTRASQLAIRYWLSRGAICTPTKMGVNIDTYC</sequence>
<protein>
    <submittedName>
        <fullName evidence="1">Uncharacterized protein</fullName>
    </submittedName>
</protein>
<comment type="caution">
    <text evidence="1">The sequence shown here is derived from an EMBL/GenBank/DDBJ whole genome shotgun (WGS) entry which is preliminary data.</text>
</comment>
<dbReference type="AlphaFoldDB" id="A0A158EJB1"/>
<organism evidence="1 2">
    <name type="scientific">Caballeronia calidae</name>
    <dbReference type="NCBI Taxonomy" id="1777139"/>
    <lineage>
        <taxon>Bacteria</taxon>
        <taxon>Pseudomonadati</taxon>
        <taxon>Pseudomonadota</taxon>
        <taxon>Betaproteobacteria</taxon>
        <taxon>Burkholderiales</taxon>
        <taxon>Burkholderiaceae</taxon>
        <taxon>Caballeronia</taxon>
    </lineage>
</organism>
<reference evidence="1" key="1">
    <citation type="submission" date="2016-01" db="EMBL/GenBank/DDBJ databases">
        <authorList>
            <person name="Peeters C."/>
        </authorList>
    </citation>
    <scope>NUCLEOTIDE SEQUENCE</scope>
    <source>
        <strain evidence="1">LMG 29321</strain>
    </source>
</reference>
<gene>
    <name evidence="1" type="ORF">AWB78_08328</name>
</gene>
<keyword evidence="2" id="KW-1185">Reference proteome</keyword>